<organism evidence="1 2">
    <name type="scientific">Dermatophagoides pteronyssinus</name>
    <name type="common">European house dust mite</name>
    <dbReference type="NCBI Taxonomy" id="6956"/>
    <lineage>
        <taxon>Eukaryota</taxon>
        <taxon>Metazoa</taxon>
        <taxon>Ecdysozoa</taxon>
        <taxon>Arthropoda</taxon>
        <taxon>Chelicerata</taxon>
        <taxon>Arachnida</taxon>
        <taxon>Acari</taxon>
        <taxon>Acariformes</taxon>
        <taxon>Sarcoptiformes</taxon>
        <taxon>Astigmata</taxon>
        <taxon>Psoroptidia</taxon>
        <taxon>Analgoidea</taxon>
        <taxon>Pyroglyphidae</taxon>
        <taxon>Dermatophagoidinae</taxon>
        <taxon>Dermatophagoides</taxon>
    </lineage>
</organism>
<proteinExistence type="predicted"/>
<evidence type="ECO:0000313" key="1">
    <source>
        <dbReference type="EMBL" id="KAH9418069.1"/>
    </source>
</evidence>
<accession>A0ABQ8J655</accession>
<evidence type="ECO:0000313" key="2">
    <source>
        <dbReference type="Proteomes" id="UP000887458"/>
    </source>
</evidence>
<reference evidence="1 2" key="2">
    <citation type="journal article" date="2022" name="Mol. Biol. Evol.">
        <title>Comparative Genomics Reveals Insights into the Divergent Evolution of Astigmatic Mites and Household Pest Adaptations.</title>
        <authorList>
            <person name="Xiong Q."/>
            <person name="Wan A.T."/>
            <person name="Liu X."/>
            <person name="Fung C.S."/>
            <person name="Xiao X."/>
            <person name="Malainual N."/>
            <person name="Hou J."/>
            <person name="Wang L."/>
            <person name="Wang M."/>
            <person name="Yang K.Y."/>
            <person name="Cui Y."/>
            <person name="Leung E.L."/>
            <person name="Nong W."/>
            <person name="Shin S.K."/>
            <person name="Au S.W."/>
            <person name="Jeong K.Y."/>
            <person name="Chew F.T."/>
            <person name="Hui J.H."/>
            <person name="Leung T.F."/>
            <person name="Tungtrongchitr A."/>
            <person name="Zhong N."/>
            <person name="Liu Z."/>
            <person name="Tsui S.K."/>
        </authorList>
    </citation>
    <scope>NUCLEOTIDE SEQUENCE [LARGE SCALE GENOMIC DNA]</scope>
    <source>
        <strain evidence="1">Derp</strain>
    </source>
</reference>
<comment type="caution">
    <text evidence="1">The sequence shown here is derived from an EMBL/GenBank/DDBJ whole genome shotgun (WGS) entry which is preliminary data.</text>
</comment>
<name>A0ABQ8J655_DERPT</name>
<protein>
    <submittedName>
        <fullName evidence="1">Uncharacterized protein</fullName>
    </submittedName>
</protein>
<sequence length="126" mass="13563">MCLSSSIFSKEILFGDANGVVFKSTCSVRPLSINDRNVFTVCSSSKISCFGLGLGGVGGETILIISLRKRNLPNSSAIRKPPRLATKSKTNNECNASLSCGDCALYARNRNVVYGPFVCEFVTRQS</sequence>
<dbReference type="Proteomes" id="UP000887458">
    <property type="component" value="Unassembled WGS sequence"/>
</dbReference>
<reference evidence="1 2" key="1">
    <citation type="journal article" date="2018" name="J. Allergy Clin. Immunol.">
        <title>High-quality assembly of Dermatophagoides pteronyssinus genome and transcriptome reveals a wide range of novel allergens.</title>
        <authorList>
            <person name="Liu X.Y."/>
            <person name="Yang K.Y."/>
            <person name="Wang M.Q."/>
            <person name="Kwok J.S."/>
            <person name="Zeng X."/>
            <person name="Yang Z."/>
            <person name="Xiao X.J."/>
            <person name="Lau C.P."/>
            <person name="Li Y."/>
            <person name="Huang Z.M."/>
            <person name="Ba J.G."/>
            <person name="Yim A.K."/>
            <person name="Ouyang C.Y."/>
            <person name="Ngai S.M."/>
            <person name="Chan T.F."/>
            <person name="Leung E.L."/>
            <person name="Liu L."/>
            <person name="Liu Z.G."/>
            <person name="Tsui S.K."/>
        </authorList>
    </citation>
    <scope>NUCLEOTIDE SEQUENCE [LARGE SCALE GENOMIC DNA]</scope>
    <source>
        <strain evidence="1">Derp</strain>
    </source>
</reference>
<dbReference type="EMBL" id="NJHN03000067">
    <property type="protein sequence ID" value="KAH9418069.1"/>
    <property type="molecule type" value="Genomic_DNA"/>
</dbReference>
<keyword evidence="2" id="KW-1185">Reference proteome</keyword>
<gene>
    <name evidence="1" type="ORF">DERP_008326</name>
</gene>